<dbReference type="STRING" id="1433126.BN938_0221"/>
<dbReference type="InterPro" id="IPR014729">
    <property type="entry name" value="Rossmann-like_a/b/a_fold"/>
</dbReference>
<dbReference type="AlphaFoldDB" id="A0A060R634"/>
<dbReference type="PATRIC" id="fig|1433126.3.peg.218"/>
<keyword evidence="3" id="KW-1185">Reference proteome</keyword>
<dbReference type="HOGENOM" id="CLU_036373_0_0_10"/>
<organism evidence="2 3">
    <name type="scientific">Mucinivorans hirudinis</name>
    <dbReference type="NCBI Taxonomy" id="1433126"/>
    <lineage>
        <taxon>Bacteria</taxon>
        <taxon>Pseudomonadati</taxon>
        <taxon>Bacteroidota</taxon>
        <taxon>Bacteroidia</taxon>
        <taxon>Bacteroidales</taxon>
        <taxon>Rikenellaceae</taxon>
        <taxon>Mucinivorans</taxon>
    </lineage>
</organism>
<dbReference type="GO" id="GO:0003824">
    <property type="term" value="F:catalytic activity"/>
    <property type="evidence" value="ECO:0007669"/>
    <property type="project" value="InterPro"/>
</dbReference>
<evidence type="ECO:0000313" key="3">
    <source>
        <dbReference type="Proteomes" id="UP000027616"/>
    </source>
</evidence>
<dbReference type="EMBL" id="HG934468">
    <property type="protein sequence ID" value="CDN30327.1"/>
    <property type="molecule type" value="Genomic_DNA"/>
</dbReference>
<protein>
    <submittedName>
        <fullName evidence="2">Co-activator of prophage gene expression IbrA</fullName>
    </submittedName>
</protein>
<dbReference type="CDD" id="cd23947">
    <property type="entry name" value="PAPS_reductase-like_YbdN"/>
    <property type="match status" value="1"/>
</dbReference>
<proteinExistence type="predicted"/>
<dbReference type="PANTHER" id="PTHR30083:SF0">
    <property type="entry name" value="3'-PHOSPHOADENOSINE 5'-PHOSPHOSULFATE SULFOTRANSFERASE (PAPS REDUCTASE)_FAD SYNTHETASE"/>
    <property type="match status" value="1"/>
</dbReference>
<dbReference type="Pfam" id="PF01507">
    <property type="entry name" value="PAPS_reduct"/>
    <property type="match status" value="1"/>
</dbReference>
<dbReference type="OrthoDB" id="9774475at2"/>
<sequence length="429" mass="51027">MIIKKPNVYELLQGRLKIIFSHFDNVYVSFSGGKDSGVLLNMCIDYIRQNDINIKLGVFHMDYEAQYNFTTQYVDRTFQQNQDILEIYRICVPFKVPTCASMFQLHWRPWEESMRESWVRELPEKCYTAKDFEFFDEQMWDYDFQCRFGLWLHQIKNAKRTCCLVGIRTQESFNRWRAIHSENFNKKRFQKYKWTHKTWDDVYNAYPIFDWLTADVWTANGKFGYDYNRLYDLYYKAGVGIEKQRVASPFISQARESLRLYRVIDPDMWGRMIGRVNGVNFSGMYGNSRAVGWHSAKLPAGYTWESYMHFLLSTLPDATRRNYLEKLSVSIQFWRNKGGALSDATIEKLQKAGIAMLPVKSPYQTFKTAIRMEYLDDIDIEEFKDIPTFKRVCICILKNDHACKYMGFAPSKSERERRDRVISKYIGIY</sequence>
<dbReference type="eggNOG" id="COG3969">
    <property type="taxonomic scope" value="Bacteria"/>
</dbReference>
<accession>A0A060R634</accession>
<evidence type="ECO:0000259" key="1">
    <source>
        <dbReference type="Pfam" id="PF01507"/>
    </source>
</evidence>
<dbReference type="InterPro" id="IPR002500">
    <property type="entry name" value="PAPS_reduct_dom"/>
</dbReference>
<dbReference type="Gene3D" id="3.40.50.620">
    <property type="entry name" value="HUPs"/>
    <property type="match status" value="1"/>
</dbReference>
<dbReference type="KEGG" id="rbc:BN938_0221"/>
<gene>
    <name evidence="2" type="ORF">BN938_0221</name>
</gene>
<dbReference type="Proteomes" id="UP000027616">
    <property type="component" value="Chromosome I"/>
</dbReference>
<name>A0A060R634_9BACT</name>
<dbReference type="Pfam" id="PF11922">
    <property type="entry name" value="DUF3440"/>
    <property type="match status" value="1"/>
</dbReference>
<reference evidence="2 3" key="1">
    <citation type="journal article" date="2015" name="Genome Announc.">
        <title>Complete Genome Sequence of the Novel Leech Symbiont Mucinivorans hirudinis M3T.</title>
        <authorList>
            <person name="Nelson M.C."/>
            <person name="Bomar L."/>
            <person name="Graf J."/>
        </authorList>
    </citation>
    <scope>NUCLEOTIDE SEQUENCE [LARGE SCALE GENOMIC DNA]</scope>
    <source>
        <strain evidence="3">M3</strain>
    </source>
</reference>
<dbReference type="SUPFAM" id="SSF52402">
    <property type="entry name" value="Adenine nucleotide alpha hydrolases-like"/>
    <property type="match status" value="1"/>
</dbReference>
<feature type="domain" description="Phosphoadenosine phosphosulphate reductase" evidence="1">
    <location>
        <begin position="26"/>
        <end position="235"/>
    </location>
</feature>
<dbReference type="PANTHER" id="PTHR30083">
    <property type="entry name" value="TRANSCRIPTIONAL REGULATOR-RELATED"/>
    <property type="match status" value="1"/>
</dbReference>
<evidence type="ECO:0000313" key="2">
    <source>
        <dbReference type="EMBL" id="CDN30327.1"/>
    </source>
</evidence>
<dbReference type="GO" id="GO:0071453">
    <property type="term" value="P:cellular response to oxygen levels"/>
    <property type="evidence" value="ECO:0007669"/>
    <property type="project" value="TreeGrafter"/>
</dbReference>
<dbReference type="InterPro" id="IPR021845">
    <property type="entry name" value="DUF3440"/>
</dbReference>